<evidence type="ECO:0000256" key="1">
    <source>
        <dbReference type="SAM" id="MobiDB-lite"/>
    </source>
</evidence>
<reference evidence="2" key="2">
    <citation type="journal article" date="2024" name="Plant">
        <title>Genomic evolution and insights into agronomic trait innovations of Sesamum species.</title>
        <authorList>
            <person name="Miao H."/>
            <person name="Wang L."/>
            <person name="Qu L."/>
            <person name="Liu H."/>
            <person name="Sun Y."/>
            <person name="Le M."/>
            <person name="Wang Q."/>
            <person name="Wei S."/>
            <person name="Zheng Y."/>
            <person name="Lin W."/>
            <person name="Duan Y."/>
            <person name="Cao H."/>
            <person name="Xiong S."/>
            <person name="Wang X."/>
            <person name="Wei L."/>
            <person name="Li C."/>
            <person name="Ma Q."/>
            <person name="Ju M."/>
            <person name="Zhao R."/>
            <person name="Li G."/>
            <person name="Mu C."/>
            <person name="Tian Q."/>
            <person name="Mei H."/>
            <person name="Zhang T."/>
            <person name="Gao T."/>
            <person name="Zhang H."/>
        </authorList>
    </citation>
    <scope>NUCLEOTIDE SEQUENCE</scope>
    <source>
        <strain evidence="2">G02</strain>
    </source>
</reference>
<comment type="caution">
    <text evidence="2">The sequence shown here is derived from an EMBL/GenBank/DDBJ whole genome shotgun (WGS) entry which is preliminary data.</text>
</comment>
<name>A0AAW2IWZ8_SESRA</name>
<organism evidence="2">
    <name type="scientific">Sesamum radiatum</name>
    <name type="common">Black benniseed</name>
    <dbReference type="NCBI Taxonomy" id="300843"/>
    <lineage>
        <taxon>Eukaryota</taxon>
        <taxon>Viridiplantae</taxon>
        <taxon>Streptophyta</taxon>
        <taxon>Embryophyta</taxon>
        <taxon>Tracheophyta</taxon>
        <taxon>Spermatophyta</taxon>
        <taxon>Magnoliopsida</taxon>
        <taxon>eudicotyledons</taxon>
        <taxon>Gunneridae</taxon>
        <taxon>Pentapetalae</taxon>
        <taxon>asterids</taxon>
        <taxon>lamiids</taxon>
        <taxon>Lamiales</taxon>
        <taxon>Pedaliaceae</taxon>
        <taxon>Sesamum</taxon>
    </lineage>
</organism>
<evidence type="ECO:0000313" key="2">
    <source>
        <dbReference type="EMBL" id="KAL0286662.1"/>
    </source>
</evidence>
<proteinExistence type="predicted"/>
<gene>
    <name evidence="2" type="ORF">Sradi_7142500</name>
</gene>
<sequence>MPTRLGATDYPDFDSSTDATEEATGGRGREYPSQAGKEKELSMTFNSLEGIRSGIYSEVGCFDSLSVD</sequence>
<accession>A0AAW2IWZ8</accession>
<dbReference type="AlphaFoldDB" id="A0AAW2IWZ8"/>
<protein>
    <submittedName>
        <fullName evidence="2">Uncharacterized protein</fullName>
    </submittedName>
</protein>
<reference evidence="2" key="1">
    <citation type="submission" date="2020-06" db="EMBL/GenBank/DDBJ databases">
        <authorList>
            <person name="Li T."/>
            <person name="Hu X."/>
            <person name="Zhang T."/>
            <person name="Song X."/>
            <person name="Zhang H."/>
            <person name="Dai N."/>
            <person name="Sheng W."/>
            <person name="Hou X."/>
            <person name="Wei L."/>
        </authorList>
    </citation>
    <scope>NUCLEOTIDE SEQUENCE</scope>
    <source>
        <strain evidence="2">G02</strain>
        <tissue evidence="2">Leaf</tissue>
    </source>
</reference>
<feature type="region of interest" description="Disordered" evidence="1">
    <location>
        <begin position="1"/>
        <end position="38"/>
    </location>
</feature>
<dbReference type="EMBL" id="JACGWJ010000936">
    <property type="protein sequence ID" value="KAL0286662.1"/>
    <property type="molecule type" value="Genomic_DNA"/>
</dbReference>